<protein>
    <submittedName>
        <fullName evidence="1">Uncharacterized protein</fullName>
    </submittedName>
</protein>
<dbReference type="Gene3D" id="3.90.320.10">
    <property type="match status" value="1"/>
</dbReference>
<keyword evidence="2" id="KW-1185">Reference proteome</keyword>
<dbReference type="AlphaFoldDB" id="V8G882"/>
<accession>V8G882</accession>
<dbReference type="InterPro" id="IPR011604">
    <property type="entry name" value="PDDEXK-like_dom_sf"/>
</dbReference>
<gene>
    <name evidence="1" type="ORF">V757_03225</name>
</gene>
<evidence type="ECO:0000313" key="2">
    <source>
        <dbReference type="Proteomes" id="UP000018766"/>
    </source>
</evidence>
<proteinExistence type="predicted"/>
<organism evidence="1 2">
    <name type="scientific">Pelistega indica</name>
    <dbReference type="NCBI Taxonomy" id="1414851"/>
    <lineage>
        <taxon>Bacteria</taxon>
        <taxon>Pseudomonadati</taxon>
        <taxon>Pseudomonadota</taxon>
        <taxon>Betaproteobacteria</taxon>
        <taxon>Burkholderiales</taxon>
        <taxon>Alcaligenaceae</taxon>
        <taxon>Pelistega</taxon>
    </lineage>
</organism>
<dbReference type="Proteomes" id="UP000018766">
    <property type="component" value="Unassembled WGS sequence"/>
</dbReference>
<sequence>MTKFIPISPTTLSTMITCPRQFEAKYLTKEVQFKDTPATIHGTRLHKAMEDSLVQDAALPAEFSYLQPYVDKFKNFPGKVSSETKLAIDKQGNPCEWKDRYIGGIADVITIKGSHAFIGDLKTGKYKEDTLQLSILTKCLYANYPTIQTVNAALFFPHINKLFSFKTSRETVTYEGLEKEIKFYEAVIERGEFKPKPGGLCRQWCDVFSCPHNGRNK</sequence>
<dbReference type="EMBL" id="AYSV01000047">
    <property type="protein sequence ID" value="ETD72610.1"/>
    <property type="molecule type" value="Genomic_DNA"/>
</dbReference>
<comment type="caution">
    <text evidence="1">The sequence shown here is derived from an EMBL/GenBank/DDBJ whole genome shotgun (WGS) entry which is preliminary data.</text>
</comment>
<reference evidence="1 2" key="1">
    <citation type="submission" date="2013-11" db="EMBL/GenBank/DDBJ databases">
        <title>Genomic analysis of Pelistega sp. HM-7.</title>
        <authorList>
            <person name="Kumbhare S.V."/>
            <person name="Shetty S.A."/>
            <person name="Sharma O."/>
            <person name="Dhotre D.P."/>
        </authorList>
    </citation>
    <scope>NUCLEOTIDE SEQUENCE [LARGE SCALE GENOMIC DNA]</scope>
    <source>
        <strain evidence="1 2">HM-7</strain>
    </source>
</reference>
<dbReference type="RefSeq" id="WP_023949874.1">
    <property type="nucleotide sequence ID" value="NZ_AYSV01000047.1"/>
</dbReference>
<dbReference type="OrthoDB" id="8695195at2"/>
<name>V8G882_9BURK</name>
<evidence type="ECO:0000313" key="1">
    <source>
        <dbReference type="EMBL" id="ETD72610.1"/>
    </source>
</evidence>